<evidence type="ECO:0000256" key="1">
    <source>
        <dbReference type="ARBA" id="ARBA00023015"/>
    </source>
</evidence>
<protein>
    <submittedName>
        <fullName evidence="5">WYL domain-containing protein</fullName>
    </submittedName>
</protein>
<evidence type="ECO:0000256" key="3">
    <source>
        <dbReference type="ARBA" id="ARBA00023163"/>
    </source>
</evidence>
<dbReference type="Pfam" id="PF08279">
    <property type="entry name" value="HTH_11"/>
    <property type="match status" value="1"/>
</dbReference>
<dbReference type="InterPro" id="IPR018356">
    <property type="entry name" value="Tscrpt_reg_HTH_DeoR_CS"/>
</dbReference>
<keyword evidence="1" id="KW-0805">Transcription regulation</keyword>
<dbReference type="PROSITE" id="PS52050">
    <property type="entry name" value="WYL"/>
    <property type="match status" value="1"/>
</dbReference>
<dbReference type="InterPro" id="IPR036388">
    <property type="entry name" value="WH-like_DNA-bd_sf"/>
</dbReference>
<evidence type="ECO:0000259" key="4">
    <source>
        <dbReference type="PROSITE" id="PS51000"/>
    </source>
</evidence>
<sequence length="329" mass="35457">MSTPTGRRLQMLAILQSNPGISAGRLADRLDVTERTARRDVEHLRDLGYRIDAEPGRFGGYTLAAGSVTPPLVLDADEALAVALGLHGSVGVGGLAPAAVTALAKLTETIPSRLRGRFEAVAAAEALEGGEMVSADAGVLVTLALACRSGEAVRFRHRRRTDHRGEASDVQPLNLVRASGRWYLVGNQRGSQQWLTYALDRISDVRPLGTRFGTPPPPPDAAAFVADAFAHGWRHHIRVRLYMSGDEARRIVRPVVGSVTDDGDDCVLTLGADDLDWAARWLVYQNFDFDVLEPPALNDRLRALGTWIAHRYGEASGLQSGTDGGEPLT</sequence>
<evidence type="ECO:0000313" key="5">
    <source>
        <dbReference type="EMBL" id="MDV7133374.1"/>
    </source>
</evidence>
<dbReference type="InterPro" id="IPR013196">
    <property type="entry name" value="HTH_11"/>
</dbReference>
<dbReference type="SUPFAM" id="SSF46785">
    <property type="entry name" value="Winged helix' DNA-binding domain"/>
    <property type="match status" value="1"/>
</dbReference>
<dbReference type="PIRSF" id="PIRSF016838">
    <property type="entry name" value="PafC"/>
    <property type="match status" value="1"/>
</dbReference>
<dbReference type="Gene3D" id="1.10.10.10">
    <property type="entry name" value="Winged helix-like DNA-binding domain superfamily/Winged helix DNA-binding domain"/>
    <property type="match status" value="1"/>
</dbReference>
<gene>
    <name evidence="5" type="ORF">R4198_06660</name>
</gene>
<comment type="caution">
    <text evidence="5">The sequence shown here is derived from an EMBL/GenBank/DDBJ whole genome shotgun (WGS) entry which is preliminary data.</text>
</comment>
<dbReference type="InterPro" id="IPR036390">
    <property type="entry name" value="WH_DNA-bd_sf"/>
</dbReference>
<dbReference type="InterPro" id="IPR001034">
    <property type="entry name" value="DeoR_HTH"/>
</dbReference>
<dbReference type="PANTHER" id="PTHR34580:SF3">
    <property type="entry name" value="PROTEIN PAFB"/>
    <property type="match status" value="1"/>
</dbReference>
<dbReference type="Pfam" id="PF25583">
    <property type="entry name" value="WCX"/>
    <property type="match status" value="1"/>
</dbReference>
<accession>A0ABU4EQ43</accession>
<dbReference type="RefSeq" id="WP_116916244.1">
    <property type="nucleotide sequence ID" value="NZ_JAWLUM010000001.1"/>
</dbReference>
<dbReference type="PANTHER" id="PTHR34580">
    <property type="match status" value="1"/>
</dbReference>
<keyword evidence="2" id="KW-0238">DNA-binding</keyword>
<keyword evidence="6" id="KW-1185">Reference proteome</keyword>
<feature type="domain" description="HTH deoR-type" evidence="4">
    <location>
        <begin position="4"/>
        <end position="70"/>
    </location>
</feature>
<evidence type="ECO:0000313" key="6">
    <source>
        <dbReference type="Proteomes" id="UP001185792"/>
    </source>
</evidence>
<name>A0ABU4EQ43_WILMA</name>
<evidence type="ECO:0000256" key="2">
    <source>
        <dbReference type="ARBA" id="ARBA00023125"/>
    </source>
</evidence>
<proteinExistence type="predicted"/>
<dbReference type="PROSITE" id="PS00894">
    <property type="entry name" value="HTH_DEOR_1"/>
    <property type="match status" value="1"/>
</dbReference>
<dbReference type="InterPro" id="IPR051534">
    <property type="entry name" value="CBASS_pafABC_assoc_protein"/>
</dbReference>
<reference evidence="5 6" key="1">
    <citation type="submission" date="2023-10" db="EMBL/GenBank/DDBJ databases">
        <title>Development of a sustainable strategy for remediation of hydrocarbon-contaminated territories based on the waste exchange concept.</title>
        <authorList>
            <person name="Krivoruchko A."/>
        </authorList>
    </citation>
    <scope>NUCLEOTIDE SEQUENCE [LARGE SCALE GENOMIC DNA]</scope>
    <source>
        <strain evidence="5 6">IEGM 1236</strain>
    </source>
</reference>
<dbReference type="EMBL" id="JAWLUM010000001">
    <property type="protein sequence ID" value="MDV7133374.1"/>
    <property type="molecule type" value="Genomic_DNA"/>
</dbReference>
<keyword evidence="3" id="KW-0804">Transcription</keyword>
<dbReference type="PROSITE" id="PS51000">
    <property type="entry name" value="HTH_DEOR_2"/>
    <property type="match status" value="1"/>
</dbReference>
<dbReference type="Pfam" id="PF13280">
    <property type="entry name" value="WYL"/>
    <property type="match status" value="1"/>
</dbReference>
<dbReference type="InterPro" id="IPR028349">
    <property type="entry name" value="PafC-like"/>
</dbReference>
<dbReference type="InterPro" id="IPR026881">
    <property type="entry name" value="WYL_dom"/>
</dbReference>
<organism evidence="5 6">
    <name type="scientific">Williamsia marianensis</name>
    <dbReference type="NCBI Taxonomy" id="85044"/>
    <lineage>
        <taxon>Bacteria</taxon>
        <taxon>Bacillati</taxon>
        <taxon>Actinomycetota</taxon>
        <taxon>Actinomycetes</taxon>
        <taxon>Mycobacteriales</taxon>
        <taxon>Nocardiaceae</taxon>
        <taxon>Williamsia</taxon>
    </lineage>
</organism>
<dbReference type="InterPro" id="IPR057727">
    <property type="entry name" value="WCX_dom"/>
</dbReference>
<dbReference type="Proteomes" id="UP001185792">
    <property type="component" value="Unassembled WGS sequence"/>
</dbReference>